<organism evidence="1 2">
    <name type="scientific">Cytobacillus firmus</name>
    <name type="common">Bacillus firmus</name>
    <dbReference type="NCBI Taxonomy" id="1399"/>
    <lineage>
        <taxon>Bacteria</taxon>
        <taxon>Bacillati</taxon>
        <taxon>Bacillota</taxon>
        <taxon>Bacilli</taxon>
        <taxon>Bacillales</taxon>
        <taxon>Bacillaceae</taxon>
        <taxon>Cytobacillus</taxon>
    </lineage>
</organism>
<reference evidence="1 2" key="1">
    <citation type="journal article" date="2020" name="G3 (Bethesda)">
        <title>Whole Genome Sequencing and Comparative Genomics of Two Nematicidal Bacillus Strains Reveals a Wide Range of Possible Virulence Factors.</title>
        <authorList>
            <person name="Susic N."/>
            <person name="Janezic S."/>
            <person name="Rupnik M."/>
            <person name="Geric Stare B."/>
        </authorList>
    </citation>
    <scope>NUCLEOTIDE SEQUENCE [LARGE SCALE GENOMIC DNA]</scope>
    <source>
        <strain evidence="1 2">I-1582</strain>
    </source>
</reference>
<evidence type="ECO:0000313" key="2">
    <source>
        <dbReference type="Proteomes" id="UP000465778"/>
    </source>
</evidence>
<name>A0A800N842_CYTFI</name>
<sequence length="41" mass="4602">MNTPGKSGTFYPLFNIFTDNSPPFAIICIKTKKMPLIRLAD</sequence>
<comment type="caution">
    <text evidence="1">The sequence shown here is derived from an EMBL/GenBank/DDBJ whole genome shotgun (WGS) entry which is preliminary data.</text>
</comment>
<dbReference type="Proteomes" id="UP000465778">
    <property type="component" value="Unassembled WGS sequence"/>
</dbReference>
<dbReference type="EMBL" id="VDEM01000122">
    <property type="protein sequence ID" value="KAF0821333.1"/>
    <property type="molecule type" value="Genomic_DNA"/>
</dbReference>
<evidence type="ECO:0000313" key="1">
    <source>
        <dbReference type="EMBL" id="KAF0821333.1"/>
    </source>
</evidence>
<proteinExistence type="predicted"/>
<protein>
    <submittedName>
        <fullName evidence="1">Uncharacterized protein</fullName>
    </submittedName>
</protein>
<gene>
    <name evidence="1" type="ORF">KIS1582_4963</name>
</gene>
<accession>A0A800N842</accession>
<dbReference type="AlphaFoldDB" id="A0A800N842"/>